<sequence>MLYSEQYDHASVQLYAYVNNNSHYKNAQSQHIRPVFALPIISKRRHEKSHTYAY</sequence>
<organism evidence="1 2">
    <name type="scientific">Stephania japonica</name>
    <dbReference type="NCBI Taxonomy" id="461633"/>
    <lineage>
        <taxon>Eukaryota</taxon>
        <taxon>Viridiplantae</taxon>
        <taxon>Streptophyta</taxon>
        <taxon>Embryophyta</taxon>
        <taxon>Tracheophyta</taxon>
        <taxon>Spermatophyta</taxon>
        <taxon>Magnoliopsida</taxon>
        <taxon>Ranunculales</taxon>
        <taxon>Menispermaceae</taxon>
        <taxon>Menispermoideae</taxon>
        <taxon>Cissampelideae</taxon>
        <taxon>Stephania</taxon>
    </lineage>
</organism>
<reference evidence="1 2" key="1">
    <citation type="submission" date="2024-01" db="EMBL/GenBank/DDBJ databases">
        <title>Genome assemblies of Stephania.</title>
        <authorList>
            <person name="Yang L."/>
        </authorList>
    </citation>
    <scope>NUCLEOTIDE SEQUENCE [LARGE SCALE GENOMIC DNA]</scope>
    <source>
        <strain evidence="1">QJT</strain>
        <tissue evidence="1">Leaf</tissue>
    </source>
</reference>
<accession>A0AAP0PBK2</accession>
<evidence type="ECO:0000313" key="2">
    <source>
        <dbReference type="Proteomes" id="UP001417504"/>
    </source>
</evidence>
<comment type="caution">
    <text evidence="1">The sequence shown here is derived from an EMBL/GenBank/DDBJ whole genome shotgun (WGS) entry which is preliminary data.</text>
</comment>
<evidence type="ECO:0000313" key="1">
    <source>
        <dbReference type="EMBL" id="KAK9138653.1"/>
    </source>
</evidence>
<proteinExistence type="predicted"/>
<keyword evidence="2" id="KW-1185">Reference proteome</keyword>
<name>A0AAP0PBK2_9MAGN</name>
<protein>
    <submittedName>
        <fullName evidence="1">Uncharacterized protein</fullName>
    </submittedName>
</protein>
<dbReference type="EMBL" id="JBBNAE010000003">
    <property type="protein sequence ID" value="KAK9138653.1"/>
    <property type="molecule type" value="Genomic_DNA"/>
</dbReference>
<dbReference type="AlphaFoldDB" id="A0AAP0PBK2"/>
<gene>
    <name evidence="1" type="ORF">Sjap_009247</name>
</gene>
<dbReference type="Proteomes" id="UP001417504">
    <property type="component" value="Unassembled WGS sequence"/>
</dbReference>